<evidence type="ECO:0000259" key="1">
    <source>
        <dbReference type="PROSITE" id="PS51819"/>
    </source>
</evidence>
<dbReference type="InterPro" id="IPR037523">
    <property type="entry name" value="VOC_core"/>
</dbReference>
<evidence type="ECO:0000313" key="3">
    <source>
        <dbReference type="Proteomes" id="UP001203410"/>
    </source>
</evidence>
<organism evidence="2 3">
    <name type="scientific">Sphingomonas caseinilyticus</name>
    <dbReference type="NCBI Taxonomy" id="2908205"/>
    <lineage>
        <taxon>Bacteria</taxon>
        <taxon>Pseudomonadati</taxon>
        <taxon>Pseudomonadota</taxon>
        <taxon>Alphaproteobacteria</taxon>
        <taxon>Sphingomonadales</taxon>
        <taxon>Sphingomonadaceae</taxon>
        <taxon>Sphingomonas</taxon>
    </lineage>
</organism>
<comment type="caution">
    <text evidence="2">The sequence shown here is derived from an EMBL/GenBank/DDBJ whole genome shotgun (WGS) entry which is preliminary data.</text>
</comment>
<dbReference type="Gene3D" id="3.10.180.10">
    <property type="entry name" value="2,3-Dihydroxybiphenyl 1,2-Dioxygenase, domain 1"/>
    <property type="match status" value="1"/>
</dbReference>
<name>A0ABT0RWJ9_9SPHN</name>
<dbReference type="InterPro" id="IPR029068">
    <property type="entry name" value="Glyas_Bleomycin-R_OHBP_Dase"/>
</dbReference>
<dbReference type="SUPFAM" id="SSF54593">
    <property type="entry name" value="Glyoxalase/Bleomycin resistance protein/Dihydroxybiphenyl dioxygenase"/>
    <property type="match status" value="1"/>
</dbReference>
<dbReference type="InterPro" id="IPR052164">
    <property type="entry name" value="Anthracycline_SecMetBiosynth"/>
</dbReference>
<dbReference type="PROSITE" id="PS51819">
    <property type="entry name" value="VOC"/>
    <property type="match status" value="1"/>
</dbReference>
<feature type="domain" description="VOC" evidence="1">
    <location>
        <begin position="4"/>
        <end position="124"/>
    </location>
</feature>
<dbReference type="InterPro" id="IPR004360">
    <property type="entry name" value="Glyas_Fos-R_dOase_dom"/>
</dbReference>
<evidence type="ECO:0000313" key="2">
    <source>
        <dbReference type="EMBL" id="MCL6699399.1"/>
    </source>
</evidence>
<protein>
    <submittedName>
        <fullName evidence="2">VOC family protein</fullName>
    </submittedName>
</protein>
<reference evidence="2 3" key="1">
    <citation type="submission" date="2022-05" db="EMBL/GenBank/DDBJ databases">
        <authorList>
            <person name="Jo J.-H."/>
            <person name="Im W.-T."/>
        </authorList>
    </citation>
    <scope>NUCLEOTIDE SEQUENCE [LARGE SCALE GENOMIC DNA]</scope>
    <source>
        <strain evidence="2 3">NSE70-1</strain>
    </source>
</reference>
<gene>
    <name evidence="2" type="ORF">LZ496_11480</name>
</gene>
<proteinExistence type="predicted"/>
<accession>A0ABT0RWJ9</accession>
<sequence length="125" mass="13835">MLGKADATPMLAVKDVDRARQFYEEKLGFDTADEMGGEIVTLKGGNTDITVYRSEFAGTNKATALTFDVDDIESEVRDLKEKGIFFEQYDVEGLTANGDIYEGEGMKTAWFKDPDGNILSLFEGK</sequence>
<dbReference type="Proteomes" id="UP001203410">
    <property type="component" value="Unassembled WGS sequence"/>
</dbReference>
<dbReference type="CDD" id="cd06587">
    <property type="entry name" value="VOC"/>
    <property type="match status" value="1"/>
</dbReference>
<keyword evidence="3" id="KW-1185">Reference proteome</keyword>
<dbReference type="PANTHER" id="PTHR33993">
    <property type="entry name" value="GLYOXALASE-RELATED"/>
    <property type="match status" value="1"/>
</dbReference>
<dbReference type="EMBL" id="JAMGBA010000002">
    <property type="protein sequence ID" value="MCL6699399.1"/>
    <property type="molecule type" value="Genomic_DNA"/>
</dbReference>
<dbReference type="RefSeq" id="WP_249904814.1">
    <property type="nucleotide sequence ID" value="NZ_JAMGBA010000002.1"/>
</dbReference>
<dbReference type="Pfam" id="PF00903">
    <property type="entry name" value="Glyoxalase"/>
    <property type="match status" value="1"/>
</dbReference>